<comment type="similarity">
    <text evidence="2">Belongs to the iron-containing alcohol dehydrogenase family.</text>
</comment>
<dbReference type="Pfam" id="PF00465">
    <property type="entry name" value="Fe-ADH"/>
    <property type="match status" value="1"/>
</dbReference>
<evidence type="ECO:0000259" key="7">
    <source>
        <dbReference type="Pfam" id="PF00465"/>
    </source>
</evidence>
<evidence type="ECO:0000313" key="10">
    <source>
        <dbReference type="Proteomes" id="UP000192330"/>
    </source>
</evidence>
<gene>
    <name evidence="9" type="ORF">SAMN06295998_10756</name>
</gene>
<evidence type="ECO:0000256" key="2">
    <source>
        <dbReference type="ARBA" id="ARBA00007358"/>
    </source>
</evidence>
<proteinExistence type="inferred from homology"/>
<feature type="domain" description="Alcohol dehydrogenase iron-type/glycerol dehydrogenase GldA" evidence="7">
    <location>
        <begin position="13"/>
        <end position="178"/>
    </location>
</feature>
<dbReference type="Gene3D" id="1.20.1090.10">
    <property type="entry name" value="Dehydroquinate synthase-like - alpha domain"/>
    <property type="match status" value="1"/>
</dbReference>
<dbReference type="PROSITE" id="PS00913">
    <property type="entry name" value="ADH_IRON_1"/>
    <property type="match status" value="1"/>
</dbReference>
<dbReference type="InterPro" id="IPR039697">
    <property type="entry name" value="Alcohol_dehydrogenase_Fe"/>
</dbReference>
<dbReference type="PANTHER" id="PTHR11496">
    <property type="entry name" value="ALCOHOL DEHYDROGENASE"/>
    <property type="match status" value="1"/>
</dbReference>
<sequence length="381" mass="38879">MNLSAFRFATAAEIRFGRGEARRAVPDLARLGRAVLLVHGASAARADWLRDALTGEGCAVTNFAVSAEPDIALITAGVLAAREANARAVIAIGGGAAIDAAKAISALVPATRPIHDHLEVVGKGLPLDLDPLPFAALPSTAGTGAEVTRNAVIAVPEARRKVSLRDARMLPRLAVVDPSLTDGCPRAVTLASGLDALTQVIEPYLCTQANAVTDALCLSAIENGLPALMTLMECEDGRARDAMAWTSLCGGLALANAGLGVVHGLAGPLGGLSGASHGAICGALLPHGLAANAARATGDTARRIDRVKHCLANALSTSPDNAFSSLAEWSRHAGLPRLDAQGVTAEHRATAARMAASSSSMKANPVPLDPAALAEIMDKAR</sequence>
<dbReference type="InterPro" id="IPR018211">
    <property type="entry name" value="ADH_Fe_CS"/>
</dbReference>
<feature type="domain" description="Fe-containing alcohol dehydrogenase-like C-terminal" evidence="8">
    <location>
        <begin position="189"/>
        <end position="380"/>
    </location>
</feature>
<dbReference type="EMBL" id="FWYD01000007">
    <property type="protein sequence ID" value="SMC82851.1"/>
    <property type="molecule type" value="Genomic_DNA"/>
</dbReference>
<dbReference type="GO" id="GO:0046872">
    <property type="term" value="F:metal ion binding"/>
    <property type="evidence" value="ECO:0007669"/>
    <property type="project" value="InterPro"/>
</dbReference>
<dbReference type="OrthoDB" id="9815791at2"/>
<keyword evidence="3" id="KW-0560">Oxidoreductase</keyword>
<protein>
    <submittedName>
        <fullName evidence="9">Alcohol dehydrogenase, class IV</fullName>
    </submittedName>
</protein>
<dbReference type="PANTHER" id="PTHR11496:SF102">
    <property type="entry name" value="ALCOHOL DEHYDROGENASE 4"/>
    <property type="match status" value="1"/>
</dbReference>
<evidence type="ECO:0000313" key="9">
    <source>
        <dbReference type="EMBL" id="SMC82851.1"/>
    </source>
</evidence>
<evidence type="ECO:0000259" key="8">
    <source>
        <dbReference type="Pfam" id="PF25137"/>
    </source>
</evidence>
<comment type="cofactor">
    <cofactor evidence="1">
        <name>Fe cation</name>
        <dbReference type="ChEBI" id="CHEBI:24875"/>
    </cofactor>
</comment>
<feature type="region of interest" description="Disordered" evidence="6">
    <location>
        <begin position="344"/>
        <end position="364"/>
    </location>
</feature>
<evidence type="ECO:0000256" key="6">
    <source>
        <dbReference type="SAM" id="MobiDB-lite"/>
    </source>
</evidence>
<comment type="catalytic activity">
    <reaction evidence="5">
        <text>a primary alcohol + NAD(+) = an aldehyde + NADH + H(+)</text>
        <dbReference type="Rhea" id="RHEA:10736"/>
        <dbReference type="ChEBI" id="CHEBI:15378"/>
        <dbReference type="ChEBI" id="CHEBI:15734"/>
        <dbReference type="ChEBI" id="CHEBI:17478"/>
        <dbReference type="ChEBI" id="CHEBI:57540"/>
        <dbReference type="ChEBI" id="CHEBI:57945"/>
        <dbReference type="EC" id="1.1.1.1"/>
    </reaction>
</comment>
<dbReference type="FunFam" id="3.40.50.1970:FF:000003">
    <property type="entry name" value="Alcohol dehydrogenase, iron-containing"/>
    <property type="match status" value="1"/>
</dbReference>
<dbReference type="InterPro" id="IPR056798">
    <property type="entry name" value="ADH_Fe_C"/>
</dbReference>
<dbReference type="AlphaFoldDB" id="A0A1W2CCI7"/>
<dbReference type="CDD" id="cd08183">
    <property type="entry name" value="Fe-ADH-like"/>
    <property type="match status" value="1"/>
</dbReference>
<dbReference type="GO" id="GO:0004022">
    <property type="term" value="F:alcohol dehydrogenase (NAD+) activity"/>
    <property type="evidence" value="ECO:0007669"/>
    <property type="project" value="UniProtKB-EC"/>
</dbReference>
<keyword evidence="10" id="KW-1185">Reference proteome</keyword>
<feature type="compositionally biased region" description="Low complexity" evidence="6">
    <location>
        <begin position="351"/>
        <end position="363"/>
    </location>
</feature>
<dbReference type="Proteomes" id="UP000192330">
    <property type="component" value="Unassembled WGS sequence"/>
</dbReference>
<dbReference type="Pfam" id="PF25137">
    <property type="entry name" value="ADH_Fe_C"/>
    <property type="match status" value="1"/>
</dbReference>
<evidence type="ECO:0000256" key="4">
    <source>
        <dbReference type="ARBA" id="ARBA00023027"/>
    </source>
</evidence>
<keyword evidence="4" id="KW-0520">NAD</keyword>
<dbReference type="Gene3D" id="3.40.50.1970">
    <property type="match status" value="1"/>
</dbReference>
<dbReference type="STRING" id="1387277.SAMN06295998_10756"/>
<reference evidence="9 10" key="1">
    <citation type="submission" date="2017-04" db="EMBL/GenBank/DDBJ databases">
        <authorList>
            <person name="Afonso C.L."/>
            <person name="Miller P.J."/>
            <person name="Scott M.A."/>
            <person name="Spackman E."/>
            <person name="Goraichik I."/>
            <person name="Dimitrov K.M."/>
            <person name="Suarez D.L."/>
            <person name="Swayne D.E."/>
        </authorList>
    </citation>
    <scope>NUCLEOTIDE SEQUENCE [LARGE SCALE GENOMIC DNA]</scope>
    <source>
        <strain evidence="9 10">CGMCC 1.12644</strain>
    </source>
</reference>
<evidence type="ECO:0000256" key="5">
    <source>
        <dbReference type="ARBA" id="ARBA00049243"/>
    </source>
</evidence>
<organism evidence="9 10">
    <name type="scientific">Primorskyibacter flagellatus</name>
    <dbReference type="NCBI Taxonomy" id="1387277"/>
    <lineage>
        <taxon>Bacteria</taxon>
        <taxon>Pseudomonadati</taxon>
        <taxon>Pseudomonadota</taxon>
        <taxon>Alphaproteobacteria</taxon>
        <taxon>Rhodobacterales</taxon>
        <taxon>Roseobacteraceae</taxon>
        <taxon>Primorskyibacter</taxon>
    </lineage>
</organism>
<name>A0A1W2CCI7_9RHOB</name>
<accession>A0A1W2CCI7</accession>
<dbReference type="SUPFAM" id="SSF56796">
    <property type="entry name" value="Dehydroquinate synthase-like"/>
    <property type="match status" value="1"/>
</dbReference>
<evidence type="ECO:0000256" key="3">
    <source>
        <dbReference type="ARBA" id="ARBA00023002"/>
    </source>
</evidence>
<evidence type="ECO:0000256" key="1">
    <source>
        <dbReference type="ARBA" id="ARBA00001962"/>
    </source>
</evidence>
<dbReference type="InterPro" id="IPR001670">
    <property type="entry name" value="ADH_Fe/GldA"/>
</dbReference>